<dbReference type="CDD" id="cd01949">
    <property type="entry name" value="GGDEF"/>
    <property type="match status" value="1"/>
</dbReference>
<feature type="domain" description="GGDEF" evidence="4">
    <location>
        <begin position="208"/>
        <end position="343"/>
    </location>
</feature>
<dbReference type="InterPro" id="IPR029787">
    <property type="entry name" value="Nucleotide_cyclase"/>
</dbReference>
<feature type="coiled-coil region" evidence="3">
    <location>
        <begin position="150"/>
        <end position="177"/>
    </location>
</feature>
<protein>
    <recommendedName>
        <fullName evidence="1">diguanylate cyclase</fullName>
        <ecNumber evidence="1">2.7.7.65</ecNumber>
    </recommendedName>
</protein>
<dbReference type="Gene3D" id="3.30.70.270">
    <property type="match status" value="1"/>
</dbReference>
<gene>
    <name evidence="5" type="ORF">ACFQS8_03290</name>
</gene>
<accession>A0ABW2IIJ5</accession>
<evidence type="ECO:0000256" key="2">
    <source>
        <dbReference type="ARBA" id="ARBA00034247"/>
    </source>
</evidence>
<dbReference type="InterPro" id="IPR043128">
    <property type="entry name" value="Rev_trsase/Diguanyl_cyclase"/>
</dbReference>
<dbReference type="RefSeq" id="WP_382165674.1">
    <property type="nucleotide sequence ID" value="NZ_JBHTBR010000002.1"/>
</dbReference>
<dbReference type="InterPro" id="IPR050469">
    <property type="entry name" value="Diguanylate_Cyclase"/>
</dbReference>
<dbReference type="PANTHER" id="PTHR45138:SF9">
    <property type="entry name" value="DIGUANYLATE CYCLASE DGCM-RELATED"/>
    <property type="match status" value="1"/>
</dbReference>
<evidence type="ECO:0000313" key="6">
    <source>
        <dbReference type="Proteomes" id="UP001596492"/>
    </source>
</evidence>
<dbReference type="InterPro" id="IPR000160">
    <property type="entry name" value="GGDEF_dom"/>
</dbReference>
<name>A0ABW2IIJ5_9PROT</name>
<evidence type="ECO:0000256" key="1">
    <source>
        <dbReference type="ARBA" id="ARBA00012528"/>
    </source>
</evidence>
<dbReference type="SUPFAM" id="SSF55073">
    <property type="entry name" value="Nucleotide cyclase"/>
    <property type="match status" value="1"/>
</dbReference>
<dbReference type="Pfam" id="PF00990">
    <property type="entry name" value="GGDEF"/>
    <property type="match status" value="1"/>
</dbReference>
<reference evidence="6" key="1">
    <citation type="journal article" date="2019" name="Int. J. Syst. Evol. Microbiol.">
        <title>The Global Catalogue of Microorganisms (GCM) 10K type strain sequencing project: providing services to taxonomists for standard genome sequencing and annotation.</title>
        <authorList>
            <consortium name="The Broad Institute Genomics Platform"/>
            <consortium name="The Broad Institute Genome Sequencing Center for Infectious Disease"/>
            <person name="Wu L."/>
            <person name="Ma J."/>
        </authorList>
    </citation>
    <scope>NUCLEOTIDE SEQUENCE [LARGE SCALE GENOMIC DNA]</scope>
    <source>
        <strain evidence="6">CCUG 51308</strain>
    </source>
</reference>
<dbReference type="PROSITE" id="PS50887">
    <property type="entry name" value="GGDEF"/>
    <property type="match status" value="1"/>
</dbReference>
<dbReference type="PANTHER" id="PTHR45138">
    <property type="entry name" value="REGULATORY COMPONENTS OF SENSORY TRANSDUCTION SYSTEM"/>
    <property type="match status" value="1"/>
</dbReference>
<proteinExistence type="predicted"/>
<comment type="caution">
    <text evidence="5">The sequence shown here is derived from an EMBL/GenBank/DDBJ whole genome shotgun (WGS) entry which is preliminary data.</text>
</comment>
<keyword evidence="6" id="KW-1185">Reference proteome</keyword>
<organism evidence="5 6">
    <name type="scientific">Hirschia litorea</name>
    <dbReference type="NCBI Taxonomy" id="1199156"/>
    <lineage>
        <taxon>Bacteria</taxon>
        <taxon>Pseudomonadati</taxon>
        <taxon>Pseudomonadota</taxon>
        <taxon>Alphaproteobacteria</taxon>
        <taxon>Hyphomonadales</taxon>
        <taxon>Hyphomonadaceae</taxon>
        <taxon>Hirschia</taxon>
    </lineage>
</organism>
<dbReference type="SMART" id="SM00267">
    <property type="entry name" value="GGDEF"/>
    <property type="match status" value="1"/>
</dbReference>
<dbReference type="Proteomes" id="UP001596492">
    <property type="component" value="Unassembled WGS sequence"/>
</dbReference>
<dbReference type="EMBL" id="JBHTBR010000002">
    <property type="protein sequence ID" value="MFC7290630.1"/>
    <property type="molecule type" value="Genomic_DNA"/>
</dbReference>
<sequence>MYEQLKGPSGIKTGHAAVDKISEHKLCATPQNYEVWLNYIAGWAPDLTRELDIAISKGLPLTDASLEKIHNKYFAATQLSSQVMETGTKIAKEIADAVEALKSASITTEQYGATLDNAAKSLSNSDITGDALSRIVSVLASSTEEMSNLNQNLNHQLVSSTKEIETLRSSLQAARAEALTDGLTGVANRKQFDEVLRRRTQECLEDGTELCLIICDIDFFKKFNDTWGHQTGDQVIRFVANSLAQKAVNDAVVARYGGEEFAIIMPRTNLDTAQEFAESVRKTIESKKLIRRSTGEPLGQVTVSFGIACYRSGESVSNLIERSDSCLYHSKQTGRNKITLESDPSLA</sequence>
<dbReference type="NCBIfam" id="TIGR00254">
    <property type="entry name" value="GGDEF"/>
    <property type="match status" value="1"/>
</dbReference>
<evidence type="ECO:0000256" key="3">
    <source>
        <dbReference type="SAM" id="Coils"/>
    </source>
</evidence>
<comment type="catalytic activity">
    <reaction evidence="2">
        <text>2 GTP = 3',3'-c-di-GMP + 2 diphosphate</text>
        <dbReference type="Rhea" id="RHEA:24898"/>
        <dbReference type="ChEBI" id="CHEBI:33019"/>
        <dbReference type="ChEBI" id="CHEBI:37565"/>
        <dbReference type="ChEBI" id="CHEBI:58805"/>
        <dbReference type="EC" id="2.7.7.65"/>
    </reaction>
</comment>
<evidence type="ECO:0000259" key="4">
    <source>
        <dbReference type="PROSITE" id="PS50887"/>
    </source>
</evidence>
<evidence type="ECO:0000313" key="5">
    <source>
        <dbReference type="EMBL" id="MFC7290630.1"/>
    </source>
</evidence>
<dbReference type="EC" id="2.7.7.65" evidence="1"/>
<keyword evidence="3" id="KW-0175">Coiled coil</keyword>